<gene>
    <name evidence="1" type="ORF">AAE3_LOCUS6603</name>
</gene>
<comment type="caution">
    <text evidence="1">The sequence shown here is derived from an EMBL/GenBank/DDBJ whole genome shotgun (WGS) entry which is preliminary data.</text>
</comment>
<proteinExistence type="predicted"/>
<accession>A0A8S0WK05</accession>
<organism evidence="1 2">
    <name type="scientific">Cyclocybe aegerita</name>
    <name type="common">Black poplar mushroom</name>
    <name type="synonym">Agrocybe aegerita</name>
    <dbReference type="NCBI Taxonomy" id="1973307"/>
    <lineage>
        <taxon>Eukaryota</taxon>
        <taxon>Fungi</taxon>
        <taxon>Dikarya</taxon>
        <taxon>Basidiomycota</taxon>
        <taxon>Agaricomycotina</taxon>
        <taxon>Agaricomycetes</taxon>
        <taxon>Agaricomycetidae</taxon>
        <taxon>Agaricales</taxon>
        <taxon>Agaricineae</taxon>
        <taxon>Bolbitiaceae</taxon>
        <taxon>Cyclocybe</taxon>
    </lineage>
</organism>
<dbReference type="EMBL" id="CACVBS010000044">
    <property type="protein sequence ID" value="CAA7264287.1"/>
    <property type="molecule type" value="Genomic_DNA"/>
</dbReference>
<evidence type="ECO:0000313" key="1">
    <source>
        <dbReference type="EMBL" id="CAA7264287.1"/>
    </source>
</evidence>
<protein>
    <submittedName>
        <fullName evidence="1">Uncharacterized protein</fullName>
    </submittedName>
</protein>
<name>A0A8S0WK05_CYCAE</name>
<sequence>MSSPMGLSSSAPDLPQEIQDLCIDELAFDKDFRSLAESLRSCLLVSRSFYQRSRRHLWSSVDLELKDDERSRQKVSKLLDLMDYVPPAYPPTFTVIGAFVLDTDSPSPLAAERERILGHPALAKALVKLHESPHGPSYFRFAAGVDWNSLSEDLQTSLRVAFRSPKLIHLCLEGLLFLPITVLDGCVMKSLETYGCGPTLFDHAAPVRPSSNPKEFMVSPPQLNTMWTDQTFILPTSKSMSHAFKYQQSDKPPPSPLASLKNLLVSIRSLSYSIMVRDLLEDASHSLDYLKLDFDPRVPITPYAPALVLLHNLTHLAIELIPMKDPISLTPFVEMLKLSLPDTLREMELGIAFTTSRPFQDRLSSEKEAWKGIDSVLSQERYKGLREFEVSLFAYLSPTDVESVDKEGFEAEVYPLFASELLPTLFSSKYLKASLSAQIGQAW</sequence>
<dbReference type="OrthoDB" id="3043619at2759"/>
<dbReference type="AlphaFoldDB" id="A0A8S0WK05"/>
<reference evidence="1 2" key="1">
    <citation type="submission" date="2020-01" db="EMBL/GenBank/DDBJ databases">
        <authorList>
            <person name="Gupta K D."/>
        </authorList>
    </citation>
    <scope>NUCLEOTIDE SEQUENCE [LARGE SCALE GENOMIC DNA]</scope>
</reference>
<keyword evidence="2" id="KW-1185">Reference proteome</keyword>
<evidence type="ECO:0000313" key="2">
    <source>
        <dbReference type="Proteomes" id="UP000467700"/>
    </source>
</evidence>
<dbReference type="Proteomes" id="UP000467700">
    <property type="component" value="Unassembled WGS sequence"/>
</dbReference>